<dbReference type="InterPro" id="IPR051465">
    <property type="entry name" value="Cell_Envelope_Struct_Comp"/>
</dbReference>
<evidence type="ECO:0000313" key="2">
    <source>
        <dbReference type="EMBL" id="RAK19890.1"/>
    </source>
</evidence>
<accession>A0A327YFT0</accession>
<dbReference type="EMBL" id="QLMH01000005">
    <property type="protein sequence ID" value="RAK19890.1"/>
    <property type="molecule type" value="Genomic_DNA"/>
</dbReference>
<feature type="domain" description="SLH" evidence="1">
    <location>
        <begin position="141"/>
        <end position="204"/>
    </location>
</feature>
<dbReference type="Pfam" id="PF00395">
    <property type="entry name" value="SLH"/>
    <property type="match status" value="3"/>
</dbReference>
<name>A0A327YFT0_9BACL</name>
<proteinExistence type="predicted"/>
<evidence type="ECO:0000313" key="3">
    <source>
        <dbReference type="Proteomes" id="UP000248555"/>
    </source>
</evidence>
<dbReference type="RefSeq" id="WP_111644937.1">
    <property type="nucleotide sequence ID" value="NZ_QLMH01000005.1"/>
</dbReference>
<dbReference type="PROSITE" id="PS51272">
    <property type="entry name" value="SLH"/>
    <property type="match status" value="3"/>
</dbReference>
<gene>
    <name evidence="2" type="ORF">B0I26_10572</name>
</gene>
<dbReference type="Pfam" id="PF16472">
    <property type="entry name" value="DUF5050"/>
    <property type="match status" value="1"/>
</dbReference>
<dbReference type="InterPro" id="IPR001119">
    <property type="entry name" value="SLH_dom"/>
</dbReference>
<dbReference type="PANTHER" id="PTHR43308">
    <property type="entry name" value="OUTER MEMBRANE PROTEIN ALPHA-RELATED"/>
    <property type="match status" value="1"/>
</dbReference>
<organism evidence="2 3">
    <name type="scientific">Paranoxybacillus vitaminiphilus</name>
    <dbReference type="NCBI Taxonomy" id="581036"/>
    <lineage>
        <taxon>Bacteria</taxon>
        <taxon>Bacillati</taxon>
        <taxon>Bacillota</taxon>
        <taxon>Bacilli</taxon>
        <taxon>Bacillales</taxon>
        <taxon>Anoxybacillaceae</taxon>
        <taxon>Paranoxybacillus</taxon>
    </lineage>
</organism>
<sequence>MKKLIGFVVLLFFIPLFHIQAYAKTSFTDITPSHDSWEEIQYLIERGVINGFPDGSFRPNQPVKRIQAITMLGRALNWDTTNVKAPNVKDVEKGTEAYGYIAVAVEKGIIANSTAFNPHGTLTRAQMAKMLANAFQLPKGESRNFKDVSSKHWAKTFIDQLASSGITTGYPDNTFKPENPTTRLQFSLFLARALNPEFRESSTEDHSKAVHLSEVIEYNDRLYTWCDNEWDETKMCSMNLDGSDHQIIPLPTGSLAVWNGKFYINTFDNKIVSVNSDGTGLKTIVEAKNIPEKMDPIYLSDVIITEDWIYFSVSSNHPYEGAIYKVKHDGTKLTKVHNKPNLDLTYANGELWFHEEYADGWLTKINISSGKKTSFGIHGVQFMIDDGWVYFVERSDTGDFPLYRMKLDGSNKQLIVADVNPNSDIYVKDGTVYYVKGWYHETPTLYKNSPDGKKEQKLASFDSDIHIYGIWKNHMYLLTDHGEYKIIDLTTLSVKNLVLHQYIKPEITTPNPLVERLKSIVSEPYEVVVKEGYPEILLNGQQAINVAYVEETSEVWLNMYDTSEETLKLAIDILQSYDSSIDENAIMETMKTCIAEAASQNYETESFSLIAMPPVDETDPVDLLIVAKLKQ</sequence>
<dbReference type="InterPro" id="IPR032485">
    <property type="entry name" value="LRP1-like_beta_prop"/>
</dbReference>
<protein>
    <submittedName>
        <fullName evidence="2">S-layer family protein</fullName>
    </submittedName>
</protein>
<keyword evidence="3" id="KW-1185">Reference proteome</keyword>
<dbReference type="Gene3D" id="2.130.10.10">
    <property type="entry name" value="YVTN repeat-like/Quinoprotein amine dehydrogenase"/>
    <property type="match status" value="1"/>
</dbReference>
<evidence type="ECO:0000259" key="1">
    <source>
        <dbReference type="PROSITE" id="PS51272"/>
    </source>
</evidence>
<dbReference type="AlphaFoldDB" id="A0A327YFT0"/>
<reference evidence="2 3" key="1">
    <citation type="submission" date="2018-06" db="EMBL/GenBank/DDBJ databases">
        <title>Genomic Encyclopedia of Type Strains, Phase III (KMG-III): the genomes of soil and plant-associated and newly described type strains.</title>
        <authorList>
            <person name="Whitman W."/>
        </authorList>
    </citation>
    <scope>NUCLEOTIDE SEQUENCE [LARGE SCALE GENOMIC DNA]</scope>
    <source>
        <strain evidence="2 3">CGMCC 1.8979</strain>
    </source>
</reference>
<feature type="domain" description="SLH" evidence="1">
    <location>
        <begin position="87"/>
        <end position="140"/>
    </location>
</feature>
<feature type="domain" description="SLH" evidence="1">
    <location>
        <begin position="23"/>
        <end position="86"/>
    </location>
</feature>
<dbReference type="OrthoDB" id="9806267at2"/>
<comment type="caution">
    <text evidence="2">The sequence shown here is derived from an EMBL/GenBank/DDBJ whole genome shotgun (WGS) entry which is preliminary data.</text>
</comment>
<dbReference type="SUPFAM" id="SSF69304">
    <property type="entry name" value="Tricorn protease N-terminal domain"/>
    <property type="match status" value="1"/>
</dbReference>
<dbReference type="Proteomes" id="UP000248555">
    <property type="component" value="Unassembled WGS sequence"/>
</dbReference>
<dbReference type="PANTHER" id="PTHR43308:SF5">
    <property type="entry name" value="S-LAYER PROTEIN _ PEPTIDOGLYCAN ENDO-BETA-N-ACETYLGLUCOSAMINIDASE"/>
    <property type="match status" value="1"/>
</dbReference>
<dbReference type="InterPro" id="IPR015943">
    <property type="entry name" value="WD40/YVTN_repeat-like_dom_sf"/>
</dbReference>